<dbReference type="Pfam" id="PF00115">
    <property type="entry name" value="COX1"/>
    <property type="match status" value="1"/>
</dbReference>
<feature type="transmembrane region" description="Helical" evidence="1">
    <location>
        <begin position="341"/>
        <end position="361"/>
    </location>
</feature>
<dbReference type="InterPro" id="IPR054309">
    <property type="entry name" value="NorB_cytochrome_c-like"/>
</dbReference>
<dbReference type="Proteomes" id="UP000000346">
    <property type="component" value="Chromosome"/>
</dbReference>
<evidence type="ECO:0000256" key="1">
    <source>
        <dbReference type="SAM" id="Phobius"/>
    </source>
</evidence>
<feature type="domain" description="Nitric oxide reductase subunit B cytochrome c-like" evidence="2">
    <location>
        <begin position="36"/>
        <end position="193"/>
    </location>
</feature>
<feature type="transmembrane region" description="Helical" evidence="1">
    <location>
        <begin position="457"/>
        <end position="485"/>
    </location>
</feature>
<dbReference type="GO" id="GO:0020037">
    <property type="term" value="F:heme binding"/>
    <property type="evidence" value="ECO:0007669"/>
    <property type="project" value="InterPro"/>
</dbReference>
<feature type="transmembrane region" description="Helical" evidence="1">
    <location>
        <begin position="307"/>
        <end position="329"/>
    </location>
</feature>
<feature type="transmembrane region" description="Helical" evidence="1">
    <location>
        <begin position="393"/>
        <end position="410"/>
    </location>
</feature>
<evidence type="ECO:0000313" key="4">
    <source>
        <dbReference type="Proteomes" id="UP000000346"/>
    </source>
</evidence>
<keyword evidence="4" id="KW-1185">Reference proteome</keyword>
<dbReference type="EMBL" id="CP001742">
    <property type="protein sequence ID" value="ADL19053.1"/>
    <property type="molecule type" value="Genomic_DNA"/>
</dbReference>
<name>D9Q165_ACIS3</name>
<accession>D9Q165</accession>
<organism evidence="3 4">
    <name type="scientific">Acidilobus saccharovorans (strain DSM 16705 / JCM 18335 / VKM B-2471 / 345-15)</name>
    <dbReference type="NCBI Taxonomy" id="666510"/>
    <lineage>
        <taxon>Archaea</taxon>
        <taxon>Thermoproteota</taxon>
        <taxon>Thermoprotei</taxon>
        <taxon>Acidilobales</taxon>
        <taxon>Acidilobaceae</taxon>
        <taxon>Acidilobus</taxon>
    </lineage>
</organism>
<feature type="transmembrane region" description="Helical" evidence="1">
    <location>
        <begin position="525"/>
        <end position="550"/>
    </location>
</feature>
<dbReference type="GeneID" id="9498880"/>
<feature type="transmembrane region" description="Helical" evidence="1">
    <location>
        <begin position="212"/>
        <end position="239"/>
    </location>
</feature>
<dbReference type="HOGENOM" id="CLU_021582_0_0_2"/>
<keyword evidence="1" id="KW-0812">Transmembrane</keyword>
<dbReference type="PANTHER" id="PTHR10422:SF38">
    <property type="entry name" value="CYTOCHROME B SUBUNIT OF NITRIC OXIDE REDUCTASE"/>
    <property type="match status" value="1"/>
</dbReference>
<dbReference type="OrthoDB" id="234602at2157"/>
<proteinExistence type="predicted"/>
<dbReference type="STRING" id="666510.ASAC_0647"/>
<gene>
    <name evidence="3" type="ordered locus">ASAC_0647</name>
</gene>
<protein>
    <submittedName>
        <fullName evidence="3">Nitric oxide reductase, cytochrome b subunit</fullName>
    </submittedName>
</protein>
<dbReference type="KEGG" id="asc:ASAC_0647"/>
<dbReference type="Gene3D" id="1.20.210.10">
    <property type="entry name" value="Cytochrome c oxidase-like, subunit I domain"/>
    <property type="match status" value="1"/>
</dbReference>
<dbReference type="InterPro" id="IPR036927">
    <property type="entry name" value="Cyt_c_oxase-like_su1_sf"/>
</dbReference>
<feature type="transmembrane region" description="Helical" evidence="1">
    <location>
        <begin position="716"/>
        <end position="735"/>
    </location>
</feature>
<dbReference type="PANTHER" id="PTHR10422">
    <property type="entry name" value="CYTOCHROME C OXIDASE SUBUNIT 1"/>
    <property type="match status" value="1"/>
</dbReference>
<dbReference type="eggNOG" id="arCOG04703">
    <property type="taxonomic scope" value="Archaea"/>
</dbReference>
<dbReference type="GO" id="GO:0009060">
    <property type="term" value="P:aerobic respiration"/>
    <property type="evidence" value="ECO:0007669"/>
    <property type="project" value="InterPro"/>
</dbReference>
<dbReference type="InterPro" id="IPR000883">
    <property type="entry name" value="Cyt_C_Oxase_1"/>
</dbReference>
<dbReference type="Pfam" id="PF22085">
    <property type="entry name" value="NorB_cytochrome_c-like"/>
    <property type="match status" value="1"/>
</dbReference>
<dbReference type="RefSeq" id="WP_013266565.1">
    <property type="nucleotide sequence ID" value="NC_014374.1"/>
</dbReference>
<dbReference type="GO" id="GO:0004129">
    <property type="term" value="F:cytochrome-c oxidase activity"/>
    <property type="evidence" value="ECO:0007669"/>
    <property type="project" value="InterPro"/>
</dbReference>
<reference evidence="3 4" key="1">
    <citation type="journal article" date="2010" name="Appl. Environ. Microbiol.">
        <title>The genome sequence of the crenarchaeon Acidilobus saccharovorans supports a new order, Acidilobales, and suggests an important ecological role in terrestrial acidic hot springs.</title>
        <authorList>
            <person name="Mardanov A.V."/>
            <person name="Svetlitchnyi V.A."/>
            <person name="Beletsky A.V."/>
            <person name="Prokofeva M.I."/>
            <person name="Bonch-Osmolovskaya E.A."/>
            <person name="Ravin N.V."/>
            <person name="Skryabin K.G."/>
        </authorList>
    </citation>
    <scope>NUCLEOTIDE SEQUENCE [LARGE SCALE GENOMIC DNA]</scope>
    <source>
        <strain evidence="4">DSM 16705 / JCM 18335 / VKM B-2471 / 345-15</strain>
    </source>
</reference>
<feature type="transmembrane region" description="Helical" evidence="1">
    <location>
        <begin position="571"/>
        <end position="596"/>
    </location>
</feature>
<feature type="transmembrane region" description="Helical" evidence="1">
    <location>
        <begin position="646"/>
        <end position="668"/>
    </location>
</feature>
<feature type="transmembrane region" description="Helical" evidence="1">
    <location>
        <begin position="616"/>
        <end position="634"/>
    </location>
</feature>
<evidence type="ECO:0000313" key="3">
    <source>
        <dbReference type="EMBL" id="ADL19053.1"/>
    </source>
</evidence>
<dbReference type="GO" id="GO:0016020">
    <property type="term" value="C:membrane"/>
    <property type="evidence" value="ECO:0007669"/>
    <property type="project" value="InterPro"/>
</dbReference>
<sequence length="740" mass="81334">MSLRRDALPVLLAIIVVFAFSGALFAYTFSRLPPVPPAVVTQNGTVLFTRQQVIMGKYYLQKYGLMDYGSIEGMGAYFGVDFTSYTLELYELYLAQRLNLTVSYKGGVPVLPPSEAAEVKRLILDPGGTMSWGRNYTVSDYMLGAFNYAVDLYSQYLGQNSSELRLRPDFITNRTVVRDLVAYFTWSALISLNNYTQGFPYMPGLTSPSTNAWAATMIMIAAILAVGFPVGAFIVRDLVSHWNDPLLKVDLPSPGPAQRAVIPFMVLLMVAAGVQGLLGTYLMHLYATQSLYGLDLIGLLPFNVARALHIWLAIYWIALTWVAFSLFVLPYFGVELSRRKVIAIMGFLSAVAVASLAGVWLDYLGYVPFSSGPVEPWFMFGAEGRDVIEVGSLWLLLTAVGVFYLSYLFHRASRLAAEPLRPFASVLSYVLAGFGVGVVVGALPVVRPWPYFTEDEFFRWIFIHAAVEGFWPSIVITVLAVLLVVRGLIPAGLARSVVMIDAVTEVITGMIGAAHHYYWTGFPAVWMYVGAALSILEAIPLGFAMAYVVLVARRAGTLGTLTSFDRTLLTLVLVAGIGGSMGVVFLGAGLINAPIVNYYVHDLQYTMAHAHAAFPLAYGLPSITMWFVALYLAGHVRESHLKYIRLGAIGYGVGFYLQALLSLVPLGVLQTVYELRYGFWYAKTVIVPSVGLDPAPGFWETRLAQLFIWLRMPGDLTAAASFAIIVVPMALDWVLSRRST</sequence>
<keyword evidence="1" id="KW-0472">Membrane</keyword>
<feature type="transmembrane region" description="Helical" evidence="1">
    <location>
        <begin position="260"/>
        <end position="287"/>
    </location>
</feature>
<keyword evidence="1" id="KW-1133">Transmembrane helix</keyword>
<feature type="transmembrane region" description="Helical" evidence="1">
    <location>
        <begin position="497"/>
        <end position="519"/>
    </location>
</feature>
<evidence type="ECO:0000259" key="2">
    <source>
        <dbReference type="Pfam" id="PF22085"/>
    </source>
</evidence>
<dbReference type="AlphaFoldDB" id="D9Q165"/>
<dbReference type="SUPFAM" id="SSF81442">
    <property type="entry name" value="Cytochrome c oxidase subunit I-like"/>
    <property type="match status" value="1"/>
</dbReference>
<feature type="transmembrane region" description="Helical" evidence="1">
    <location>
        <begin position="422"/>
        <end position="445"/>
    </location>
</feature>
<dbReference type="InParanoid" id="D9Q165"/>